<keyword evidence="2" id="KW-1185">Reference proteome</keyword>
<proteinExistence type="predicted"/>
<feature type="transmembrane region" description="Helical" evidence="1">
    <location>
        <begin position="55"/>
        <end position="82"/>
    </location>
</feature>
<feature type="transmembrane region" description="Helical" evidence="1">
    <location>
        <begin position="7"/>
        <end position="27"/>
    </location>
</feature>
<dbReference type="Proteomes" id="UP000887566">
    <property type="component" value="Unplaced"/>
</dbReference>
<dbReference type="WBParaSite" id="PSAMB.scaffold4700size13809.g24942.t1">
    <property type="protein sequence ID" value="PSAMB.scaffold4700size13809.g24942.t1"/>
    <property type="gene ID" value="PSAMB.scaffold4700size13809.g24942"/>
</dbReference>
<reference evidence="3" key="1">
    <citation type="submission" date="2022-11" db="UniProtKB">
        <authorList>
            <consortium name="WormBaseParasite"/>
        </authorList>
    </citation>
    <scope>IDENTIFICATION</scope>
</reference>
<name>A0A914WM62_9BILA</name>
<keyword evidence="1" id="KW-0472">Membrane</keyword>
<protein>
    <submittedName>
        <fullName evidence="3">Uncharacterized protein</fullName>
    </submittedName>
</protein>
<organism evidence="2 3">
    <name type="scientific">Plectus sambesii</name>
    <dbReference type="NCBI Taxonomy" id="2011161"/>
    <lineage>
        <taxon>Eukaryota</taxon>
        <taxon>Metazoa</taxon>
        <taxon>Ecdysozoa</taxon>
        <taxon>Nematoda</taxon>
        <taxon>Chromadorea</taxon>
        <taxon>Plectida</taxon>
        <taxon>Plectina</taxon>
        <taxon>Plectoidea</taxon>
        <taxon>Plectidae</taxon>
        <taxon>Plectus</taxon>
    </lineage>
</organism>
<accession>A0A914WM62</accession>
<sequence length="111" mass="11788">MRLLPRLVALFVIGVVCLLIYALNGFWHQNTDENTEETVRILQQNGGGAPGVSPALGIVLLAVFVSIAILLTGVIVVALFVADSDEPTDESPSSLSELLSDSKQIALESII</sequence>
<keyword evidence="1" id="KW-0812">Transmembrane</keyword>
<keyword evidence="1" id="KW-1133">Transmembrane helix</keyword>
<evidence type="ECO:0000313" key="3">
    <source>
        <dbReference type="WBParaSite" id="PSAMB.scaffold4700size13809.g24942.t1"/>
    </source>
</evidence>
<evidence type="ECO:0000256" key="1">
    <source>
        <dbReference type="SAM" id="Phobius"/>
    </source>
</evidence>
<dbReference type="AlphaFoldDB" id="A0A914WM62"/>
<evidence type="ECO:0000313" key="2">
    <source>
        <dbReference type="Proteomes" id="UP000887566"/>
    </source>
</evidence>